<accession>A0A0A6P5U8</accession>
<evidence type="ECO:0000256" key="3">
    <source>
        <dbReference type="ARBA" id="ARBA00023125"/>
    </source>
</evidence>
<comment type="similarity">
    <text evidence="1">In the C-terminal section; belongs to the transposase 35 family.</text>
</comment>
<proteinExistence type="inferred from homology"/>
<evidence type="ECO:0000259" key="6">
    <source>
        <dbReference type="Pfam" id="PF07282"/>
    </source>
</evidence>
<dbReference type="Pfam" id="PF01385">
    <property type="entry name" value="OrfB_IS605"/>
    <property type="match status" value="1"/>
</dbReference>
<dbReference type="EMBL" id="JSZA02000002">
    <property type="protein sequence ID" value="KHD06138.1"/>
    <property type="molecule type" value="Genomic_DNA"/>
</dbReference>
<evidence type="ECO:0000313" key="7">
    <source>
        <dbReference type="EMBL" id="KHD06138.1"/>
    </source>
</evidence>
<dbReference type="GO" id="GO:0003677">
    <property type="term" value="F:DNA binding"/>
    <property type="evidence" value="ECO:0007669"/>
    <property type="project" value="UniProtKB-KW"/>
</dbReference>
<name>A0A0A6P5U8_9GAMM</name>
<sequence length="468" mass="54078">MRALKTKIKGLKKPQFERLKELTNHAKNLYNQTLWTLREAFEATGRYFSYPQMDKAMKKVTNLEGKINYKLLKAKVAQQTLRRLDKNFRSFFSCHQDFKKNPGKYKGKPRPPKYKQDKHDNLIYDYQAFRIQGLFIIEKGPEISLPNGKTFPTGESIRYEQVVVLEKGLEIQVPKQLWDKDIKQVEIIPKYNSFHAVFVYEEDPTDFIQVRQSEKTMSIDLGLNNLATCVTNGVVEPFIIDGKRLKSVNAYYNKRKAKMQSKLSKRGKKWSRKLQGLTNWRNAVVNDYMHKATSIVVKTCIKHGISKVVVGDVVKSLNGINLGKRTNQNFVNLSLGQFVDLLSYKLGSHGIELVVTDESYTSKASFVDDDKMPKRYNPKAKQKRTFSGKRVKRGLYKSSNGTLLNADANGAYNILRKTNSDFSFSKLAAKVGARVKEWLHPTKRIHPLPTWREQFFIDLKSHRNRPQN</sequence>
<evidence type="ECO:0000259" key="5">
    <source>
        <dbReference type="Pfam" id="PF01385"/>
    </source>
</evidence>
<dbReference type="AlphaFoldDB" id="A0A0A6P5U8"/>
<feature type="domain" description="Cas12f1-like TNB" evidence="6">
    <location>
        <begin position="336"/>
        <end position="414"/>
    </location>
</feature>
<gene>
    <name evidence="7" type="ORF">PN36_00945</name>
</gene>
<evidence type="ECO:0000256" key="1">
    <source>
        <dbReference type="ARBA" id="ARBA00008761"/>
    </source>
</evidence>
<organism evidence="7 8">
    <name type="scientific">Candidatus Thiomargarita nelsonii</name>
    <dbReference type="NCBI Taxonomy" id="1003181"/>
    <lineage>
        <taxon>Bacteria</taxon>
        <taxon>Pseudomonadati</taxon>
        <taxon>Pseudomonadota</taxon>
        <taxon>Gammaproteobacteria</taxon>
        <taxon>Thiotrichales</taxon>
        <taxon>Thiotrichaceae</taxon>
        <taxon>Thiomargarita</taxon>
    </lineage>
</organism>
<dbReference type="Pfam" id="PF07282">
    <property type="entry name" value="Cas12f1-like_TNB"/>
    <property type="match status" value="1"/>
</dbReference>
<keyword evidence="8" id="KW-1185">Reference proteome</keyword>
<evidence type="ECO:0008006" key="9">
    <source>
        <dbReference type="Google" id="ProtNLM"/>
    </source>
</evidence>
<keyword evidence="4" id="KW-0233">DNA recombination</keyword>
<evidence type="ECO:0000313" key="8">
    <source>
        <dbReference type="Proteomes" id="UP000030428"/>
    </source>
</evidence>
<keyword evidence="3" id="KW-0238">DNA-binding</keyword>
<dbReference type="GO" id="GO:0032196">
    <property type="term" value="P:transposition"/>
    <property type="evidence" value="ECO:0007669"/>
    <property type="project" value="UniProtKB-KW"/>
</dbReference>
<dbReference type="NCBIfam" id="NF040570">
    <property type="entry name" value="guided_TnpB"/>
    <property type="match status" value="1"/>
</dbReference>
<comment type="caution">
    <text evidence="7">The sequence shown here is derived from an EMBL/GenBank/DDBJ whole genome shotgun (WGS) entry which is preliminary data.</text>
</comment>
<dbReference type="NCBIfam" id="TIGR01766">
    <property type="entry name" value="IS200/IS605 family accessory protein TnpB-like domain"/>
    <property type="match status" value="1"/>
</dbReference>
<reference evidence="7 8" key="1">
    <citation type="journal article" date="2016" name="Front. Microbiol.">
        <title>Single-Cell (Meta-)Genomics of a Dimorphic Candidatus Thiomargarita nelsonii Reveals Genomic Plasticity.</title>
        <authorList>
            <person name="Flood B.E."/>
            <person name="Fliss P."/>
            <person name="Jones D.S."/>
            <person name="Dick G.J."/>
            <person name="Jain S."/>
            <person name="Kaster A.K."/>
            <person name="Winkel M."/>
            <person name="Mussmann M."/>
            <person name="Bailey J."/>
        </authorList>
    </citation>
    <scope>NUCLEOTIDE SEQUENCE [LARGE SCALE GENOMIC DNA]</scope>
    <source>
        <strain evidence="7">Hydrate Ridge</strain>
    </source>
</reference>
<feature type="domain" description="Probable transposase IS891/IS1136/IS1341" evidence="5">
    <location>
        <begin position="200"/>
        <end position="315"/>
    </location>
</feature>
<dbReference type="InterPro" id="IPR010095">
    <property type="entry name" value="Cas12f1-like_TNB"/>
</dbReference>
<dbReference type="GO" id="GO:0006310">
    <property type="term" value="P:DNA recombination"/>
    <property type="evidence" value="ECO:0007669"/>
    <property type="project" value="UniProtKB-KW"/>
</dbReference>
<evidence type="ECO:0000256" key="2">
    <source>
        <dbReference type="ARBA" id="ARBA00022578"/>
    </source>
</evidence>
<dbReference type="Proteomes" id="UP000030428">
    <property type="component" value="Unassembled WGS sequence"/>
</dbReference>
<keyword evidence="2" id="KW-0815">Transposition</keyword>
<dbReference type="InterPro" id="IPR001959">
    <property type="entry name" value="Transposase"/>
</dbReference>
<evidence type="ECO:0000256" key="4">
    <source>
        <dbReference type="ARBA" id="ARBA00023172"/>
    </source>
</evidence>
<protein>
    <recommendedName>
        <fullName evidence="9">Transposase</fullName>
    </recommendedName>
</protein>